<dbReference type="RefSeq" id="WP_160825183.1">
    <property type="nucleotide sequence ID" value="NZ_JBHSXE010000001.1"/>
</dbReference>
<dbReference type="EMBL" id="JBHSXS010000053">
    <property type="protein sequence ID" value="MFC6886435.1"/>
    <property type="molecule type" value="Genomic_DNA"/>
</dbReference>
<feature type="DNA-binding region" description="H-T-H motif" evidence="4">
    <location>
        <begin position="35"/>
        <end position="54"/>
    </location>
</feature>
<dbReference type="Gene3D" id="1.10.357.10">
    <property type="entry name" value="Tetracycline Repressor, domain 2"/>
    <property type="match status" value="1"/>
</dbReference>
<dbReference type="PANTHER" id="PTHR30055:SF234">
    <property type="entry name" value="HTH-TYPE TRANSCRIPTIONAL REGULATOR BETI"/>
    <property type="match status" value="1"/>
</dbReference>
<protein>
    <submittedName>
        <fullName evidence="6">TetR/AcrR family transcriptional regulator</fullName>
    </submittedName>
</protein>
<accession>A0ABW2CZG0</accession>
<evidence type="ECO:0000256" key="4">
    <source>
        <dbReference type="PROSITE-ProRule" id="PRU00335"/>
    </source>
</evidence>
<dbReference type="PANTHER" id="PTHR30055">
    <property type="entry name" value="HTH-TYPE TRANSCRIPTIONAL REGULATOR RUTR"/>
    <property type="match status" value="1"/>
</dbReference>
<keyword evidence="7" id="KW-1185">Reference proteome</keyword>
<name>A0ABW2CZG0_9ACTN</name>
<evidence type="ECO:0000256" key="3">
    <source>
        <dbReference type="ARBA" id="ARBA00023163"/>
    </source>
</evidence>
<keyword evidence="1" id="KW-0805">Transcription regulation</keyword>
<reference evidence="7" key="1">
    <citation type="journal article" date="2019" name="Int. J. Syst. Evol. Microbiol.">
        <title>The Global Catalogue of Microorganisms (GCM) 10K type strain sequencing project: providing services to taxonomists for standard genome sequencing and annotation.</title>
        <authorList>
            <consortium name="The Broad Institute Genomics Platform"/>
            <consortium name="The Broad Institute Genome Sequencing Center for Infectious Disease"/>
            <person name="Wu L."/>
            <person name="Ma J."/>
        </authorList>
    </citation>
    <scope>NUCLEOTIDE SEQUENCE [LARGE SCALE GENOMIC DNA]</scope>
    <source>
        <strain evidence="7">JCM 3369</strain>
    </source>
</reference>
<feature type="domain" description="HTH tetR-type" evidence="5">
    <location>
        <begin position="12"/>
        <end position="72"/>
    </location>
</feature>
<evidence type="ECO:0000313" key="6">
    <source>
        <dbReference type="EMBL" id="MFC6886435.1"/>
    </source>
</evidence>
<organism evidence="6 7">
    <name type="scientific">Actinomadura yumaensis</name>
    <dbReference type="NCBI Taxonomy" id="111807"/>
    <lineage>
        <taxon>Bacteria</taxon>
        <taxon>Bacillati</taxon>
        <taxon>Actinomycetota</taxon>
        <taxon>Actinomycetes</taxon>
        <taxon>Streptosporangiales</taxon>
        <taxon>Thermomonosporaceae</taxon>
        <taxon>Actinomadura</taxon>
    </lineage>
</organism>
<gene>
    <name evidence="6" type="ORF">ACFQKB_42210</name>
</gene>
<dbReference type="InterPro" id="IPR009057">
    <property type="entry name" value="Homeodomain-like_sf"/>
</dbReference>
<evidence type="ECO:0000313" key="7">
    <source>
        <dbReference type="Proteomes" id="UP001596380"/>
    </source>
</evidence>
<keyword evidence="2 4" id="KW-0238">DNA-binding</keyword>
<dbReference type="InterPro" id="IPR050109">
    <property type="entry name" value="HTH-type_TetR-like_transc_reg"/>
</dbReference>
<evidence type="ECO:0000259" key="5">
    <source>
        <dbReference type="PROSITE" id="PS50977"/>
    </source>
</evidence>
<dbReference type="Proteomes" id="UP001596380">
    <property type="component" value="Unassembled WGS sequence"/>
</dbReference>
<dbReference type="PRINTS" id="PR00455">
    <property type="entry name" value="HTHTETR"/>
</dbReference>
<evidence type="ECO:0000256" key="2">
    <source>
        <dbReference type="ARBA" id="ARBA00023125"/>
    </source>
</evidence>
<dbReference type="SUPFAM" id="SSF46689">
    <property type="entry name" value="Homeodomain-like"/>
    <property type="match status" value="1"/>
</dbReference>
<proteinExistence type="predicted"/>
<evidence type="ECO:0000256" key="1">
    <source>
        <dbReference type="ARBA" id="ARBA00023015"/>
    </source>
</evidence>
<dbReference type="Pfam" id="PF00440">
    <property type="entry name" value="TetR_N"/>
    <property type="match status" value="1"/>
</dbReference>
<keyword evidence="3" id="KW-0804">Transcription</keyword>
<dbReference type="PROSITE" id="PS50977">
    <property type="entry name" value="HTH_TETR_2"/>
    <property type="match status" value="1"/>
</dbReference>
<sequence>MREAGEVAAEDLTARARIRGAALLTFAERGVKGATIRGIAKAAGVSPGLVQHHFGSKEALRRECDEFAIETLRRTNREALDGGLGDPGFLAVAVRTALPVQRYVARALADGSPAAAELFDDVLAVTEETLSGDGPGVRAPATGDVRAYAAAMTAMRLGMLVLHEHLDRALGASPLSVEGYPRLALALLDILDDRLMEPETVARAREALNRMPGRSGRAPGPVSR</sequence>
<dbReference type="InterPro" id="IPR001647">
    <property type="entry name" value="HTH_TetR"/>
</dbReference>
<comment type="caution">
    <text evidence="6">The sequence shown here is derived from an EMBL/GenBank/DDBJ whole genome shotgun (WGS) entry which is preliminary data.</text>
</comment>